<dbReference type="Proteomes" id="UP000294847">
    <property type="component" value="Chromosome 3"/>
</dbReference>
<gene>
    <name evidence="1" type="ORF">PoMZ_04742</name>
</gene>
<dbReference type="AlphaFoldDB" id="A0A4P7NAJ0"/>
<proteinExistence type="predicted"/>
<accession>A0A4P7NAJ0</accession>
<protein>
    <submittedName>
        <fullName evidence="1">Uncharacterized protein</fullName>
    </submittedName>
</protein>
<name>A0A4P7NAJ0_PYROR</name>
<evidence type="ECO:0000313" key="2">
    <source>
        <dbReference type="Proteomes" id="UP000294847"/>
    </source>
</evidence>
<dbReference type="EMBL" id="CP034206">
    <property type="protein sequence ID" value="QBZ59778.1"/>
    <property type="molecule type" value="Genomic_DNA"/>
</dbReference>
<sequence length="95" mass="10186">MLVGERAGASLIKLFIWPAMKNEVGEPPASAPAAPGTEAEILASGGTCTPHYEFSNGPLLGLRILGFNLSKFLPSWALSIWSSHPRNYSQRSSTE</sequence>
<organism evidence="1 2">
    <name type="scientific">Pyricularia oryzae</name>
    <name type="common">Rice blast fungus</name>
    <name type="synonym">Magnaporthe oryzae</name>
    <dbReference type="NCBI Taxonomy" id="318829"/>
    <lineage>
        <taxon>Eukaryota</taxon>
        <taxon>Fungi</taxon>
        <taxon>Dikarya</taxon>
        <taxon>Ascomycota</taxon>
        <taxon>Pezizomycotina</taxon>
        <taxon>Sordariomycetes</taxon>
        <taxon>Sordariomycetidae</taxon>
        <taxon>Magnaporthales</taxon>
        <taxon>Pyriculariaceae</taxon>
        <taxon>Pyricularia</taxon>
    </lineage>
</organism>
<reference evidence="1 2" key="1">
    <citation type="journal article" date="2019" name="Mol. Biol. Evol.">
        <title>Blast fungal genomes show frequent chromosomal changes, gene gains and losses, and effector gene turnover.</title>
        <authorList>
            <person name="Gomez Luciano L.B."/>
            <person name="Jason Tsai I."/>
            <person name="Chuma I."/>
            <person name="Tosa Y."/>
            <person name="Chen Y.H."/>
            <person name="Li J.Y."/>
            <person name="Li M.Y."/>
            <person name="Jade Lu M.Y."/>
            <person name="Nakayashiki H."/>
            <person name="Li W.H."/>
        </authorList>
    </citation>
    <scope>NUCLEOTIDE SEQUENCE [LARGE SCALE GENOMIC DNA]</scope>
    <source>
        <strain evidence="1">MZ5-1-6</strain>
    </source>
</reference>
<evidence type="ECO:0000313" key="1">
    <source>
        <dbReference type="EMBL" id="QBZ59778.1"/>
    </source>
</evidence>